<reference evidence="8 9" key="1">
    <citation type="journal article" date="2018" name="Int. J. Syst. Evol. Microbiol.">
        <title>Zhouia spongiae sp. nov., isolated from a marine sponge.</title>
        <authorList>
            <person name="Zhuang L."/>
            <person name="Lin B."/>
            <person name="Qin F."/>
            <person name="Luo L."/>
        </authorList>
    </citation>
    <scope>NUCLEOTIDE SEQUENCE [LARGE SCALE GENOMIC DNA]</scope>
    <source>
        <strain evidence="8 9">HN-Y44</strain>
    </source>
</reference>
<dbReference type="NCBIfam" id="TIGR01308">
    <property type="entry name" value="rpmD_bact"/>
    <property type="match status" value="1"/>
</dbReference>
<gene>
    <name evidence="5 8" type="primary">rpmD</name>
    <name evidence="8" type="ORF">MQE36_08800</name>
</gene>
<dbReference type="InterPro" id="IPR016082">
    <property type="entry name" value="Ribosomal_uL30_ferredoxin-like"/>
</dbReference>
<feature type="domain" description="Large ribosomal subunit protein uL30-like ferredoxin-like fold" evidence="7">
    <location>
        <begin position="4"/>
        <end position="54"/>
    </location>
</feature>
<proteinExistence type="inferred from homology"/>
<dbReference type="PROSITE" id="PS00634">
    <property type="entry name" value="RIBOSOMAL_L30"/>
    <property type="match status" value="1"/>
</dbReference>
<dbReference type="GO" id="GO:0005840">
    <property type="term" value="C:ribosome"/>
    <property type="evidence" value="ECO:0007669"/>
    <property type="project" value="UniProtKB-KW"/>
</dbReference>
<dbReference type="InterPro" id="IPR036919">
    <property type="entry name" value="Ribo_uL30_ferredoxin-like_sf"/>
</dbReference>
<dbReference type="InterPro" id="IPR018038">
    <property type="entry name" value="Ribosomal_uL30_CS"/>
</dbReference>
<sequence length="59" mass="6633">MGKIKVTQVKSQIKRPQDQKRTLEALGLKRIGQVVEHDTTPNILGMINKVKHLVSVEEA</sequence>
<dbReference type="PIRSF" id="PIRSF002211">
    <property type="entry name" value="Ribosomal_L30_bac-type"/>
    <property type="match status" value="1"/>
</dbReference>
<name>A0ABY3YRX1_9FLAO</name>
<evidence type="ECO:0000259" key="7">
    <source>
        <dbReference type="Pfam" id="PF00327"/>
    </source>
</evidence>
<evidence type="ECO:0000256" key="6">
    <source>
        <dbReference type="RuleBase" id="RU003734"/>
    </source>
</evidence>
<dbReference type="Pfam" id="PF00327">
    <property type="entry name" value="Ribosomal_L30"/>
    <property type="match status" value="1"/>
</dbReference>
<comment type="similarity">
    <text evidence="1 5 6">Belongs to the universal ribosomal protein uL30 family.</text>
</comment>
<evidence type="ECO:0000256" key="1">
    <source>
        <dbReference type="ARBA" id="ARBA00007594"/>
    </source>
</evidence>
<dbReference type="EMBL" id="CP094326">
    <property type="protein sequence ID" value="UNZ00424.1"/>
    <property type="molecule type" value="Genomic_DNA"/>
</dbReference>
<evidence type="ECO:0000256" key="3">
    <source>
        <dbReference type="ARBA" id="ARBA00022980"/>
    </source>
</evidence>
<comment type="subunit">
    <text evidence="2 5">Part of the 50S ribosomal subunit.</text>
</comment>
<evidence type="ECO:0000313" key="8">
    <source>
        <dbReference type="EMBL" id="UNZ00424.1"/>
    </source>
</evidence>
<dbReference type="SUPFAM" id="SSF55129">
    <property type="entry name" value="Ribosomal protein L30p/L7e"/>
    <property type="match status" value="1"/>
</dbReference>
<evidence type="ECO:0000256" key="5">
    <source>
        <dbReference type="HAMAP-Rule" id="MF_01371"/>
    </source>
</evidence>
<accession>A0ABY3YRX1</accession>
<keyword evidence="3 5" id="KW-0689">Ribosomal protein</keyword>
<keyword evidence="4 5" id="KW-0687">Ribonucleoprotein</keyword>
<dbReference type="PANTHER" id="PTHR15892">
    <property type="entry name" value="MITOCHONDRIAL RIBOSOMAL PROTEIN L30"/>
    <property type="match status" value="1"/>
</dbReference>
<evidence type="ECO:0000256" key="2">
    <source>
        <dbReference type="ARBA" id="ARBA00011838"/>
    </source>
</evidence>
<dbReference type="CDD" id="cd01658">
    <property type="entry name" value="Ribosomal_L30"/>
    <property type="match status" value="1"/>
</dbReference>
<organism evidence="8 9">
    <name type="scientific">Zhouia spongiae</name>
    <dbReference type="NCBI Taxonomy" id="2202721"/>
    <lineage>
        <taxon>Bacteria</taxon>
        <taxon>Pseudomonadati</taxon>
        <taxon>Bacteroidota</taxon>
        <taxon>Flavobacteriia</taxon>
        <taxon>Flavobacteriales</taxon>
        <taxon>Flavobacteriaceae</taxon>
        <taxon>Zhouia</taxon>
    </lineage>
</organism>
<dbReference type="HAMAP" id="MF_01371_B">
    <property type="entry name" value="Ribosomal_uL30_B"/>
    <property type="match status" value="1"/>
</dbReference>
<dbReference type="PANTHER" id="PTHR15892:SF2">
    <property type="entry name" value="LARGE RIBOSOMAL SUBUNIT PROTEIN UL30M"/>
    <property type="match status" value="1"/>
</dbReference>
<dbReference type="Proteomes" id="UP000829476">
    <property type="component" value="Chromosome"/>
</dbReference>
<evidence type="ECO:0000313" key="9">
    <source>
        <dbReference type="Proteomes" id="UP000829476"/>
    </source>
</evidence>
<evidence type="ECO:0000256" key="4">
    <source>
        <dbReference type="ARBA" id="ARBA00023274"/>
    </source>
</evidence>
<keyword evidence="9" id="KW-1185">Reference proteome</keyword>
<dbReference type="InterPro" id="IPR005996">
    <property type="entry name" value="Ribosomal_uL30_bac-type"/>
</dbReference>
<dbReference type="Gene3D" id="3.30.1390.20">
    <property type="entry name" value="Ribosomal protein L30, ferredoxin-like fold domain"/>
    <property type="match status" value="1"/>
</dbReference>
<dbReference type="RefSeq" id="WP_242938784.1">
    <property type="nucleotide sequence ID" value="NZ_CP094326.1"/>
</dbReference>
<protein>
    <recommendedName>
        <fullName evidence="5">Large ribosomal subunit protein uL30</fullName>
    </recommendedName>
</protein>